<dbReference type="GO" id="GO:0003677">
    <property type="term" value="F:DNA binding"/>
    <property type="evidence" value="ECO:0007669"/>
    <property type="project" value="UniProtKB-UniRule"/>
</dbReference>
<feature type="compositionally biased region" description="Low complexity" evidence="10">
    <location>
        <begin position="139"/>
        <end position="170"/>
    </location>
</feature>
<keyword evidence="4 9" id="KW-0805">Transcription regulation</keyword>
<dbReference type="GeneID" id="111014980"/>
<dbReference type="AlphaFoldDB" id="A0A6J1CWN0"/>
<dbReference type="GO" id="GO:0003700">
    <property type="term" value="F:DNA-binding transcription factor activity"/>
    <property type="evidence" value="ECO:0007669"/>
    <property type="project" value="UniProtKB-UniRule"/>
</dbReference>
<sequence>MNFSSIPPYLDPSNWQQQVTHQLGSSSSDGGVSSHLPPPPLPPPPPPPPPPHGVSGTGSIRPGSMAERARMANIPMPEAALKCPRCESTNTKFCYFNNYSLTQPRHFCKTCRRYWTRGGALRNVPVGGGCRRNKRTKGSSSKSPVSSDRQQTSGSGNSSSSAIASHNSGGLSPQIPPLRFMAPLHHHHHQLTDFDITGFSYGAALSAPATGAGDLNFQMSNANLGGGSNSSVGSLLGFDQWRVQQQQPPQFPFLSGLDPFDGGGGGDGWQMRQKLPSNSRNVTQIGNSVKMEETPEVNFGRQFQLGNEQYWSSGSMAWSDPSGFSSSSSTRNNNPL</sequence>
<feature type="domain" description="Dof-type" evidence="11">
    <location>
        <begin position="81"/>
        <end position="135"/>
    </location>
</feature>
<dbReference type="PANTHER" id="PTHR31992">
    <property type="entry name" value="DOF ZINC FINGER PROTEIN DOF1.4-RELATED"/>
    <property type="match status" value="1"/>
</dbReference>
<organism evidence="12 13">
    <name type="scientific">Momordica charantia</name>
    <name type="common">Bitter gourd</name>
    <name type="synonym">Balsam pear</name>
    <dbReference type="NCBI Taxonomy" id="3673"/>
    <lineage>
        <taxon>Eukaryota</taxon>
        <taxon>Viridiplantae</taxon>
        <taxon>Streptophyta</taxon>
        <taxon>Embryophyta</taxon>
        <taxon>Tracheophyta</taxon>
        <taxon>Spermatophyta</taxon>
        <taxon>Magnoliopsida</taxon>
        <taxon>eudicotyledons</taxon>
        <taxon>Gunneridae</taxon>
        <taxon>Pentapetalae</taxon>
        <taxon>rosids</taxon>
        <taxon>fabids</taxon>
        <taxon>Cucurbitales</taxon>
        <taxon>Cucurbitaceae</taxon>
        <taxon>Momordiceae</taxon>
        <taxon>Momordica</taxon>
    </lineage>
</organism>
<feature type="compositionally biased region" description="Low complexity" evidence="10">
    <location>
        <begin position="24"/>
        <end position="34"/>
    </location>
</feature>
<evidence type="ECO:0000256" key="6">
    <source>
        <dbReference type="ARBA" id="ARBA00023163"/>
    </source>
</evidence>
<evidence type="ECO:0000256" key="4">
    <source>
        <dbReference type="ARBA" id="ARBA00023015"/>
    </source>
</evidence>
<dbReference type="GO" id="GO:0008270">
    <property type="term" value="F:zinc ion binding"/>
    <property type="evidence" value="ECO:0007669"/>
    <property type="project" value="UniProtKB-KW"/>
</dbReference>
<keyword evidence="7 8" id="KW-0539">Nucleus</keyword>
<dbReference type="OrthoDB" id="1927254at2759"/>
<evidence type="ECO:0000256" key="7">
    <source>
        <dbReference type="ARBA" id="ARBA00023242"/>
    </source>
</evidence>
<evidence type="ECO:0000256" key="9">
    <source>
        <dbReference type="RuleBase" id="RU369094"/>
    </source>
</evidence>
<dbReference type="GO" id="GO:0005634">
    <property type="term" value="C:nucleus"/>
    <property type="evidence" value="ECO:0007669"/>
    <property type="project" value="UniProtKB-SubCell"/>
</dbReference>
<evidence type="ECO:0000256" key="3">
    <source>
        <dbReference type="ARBA" id="ARBA00022833"/>
    </source>
</evidence>
<dbReference type="InterPro" id="IPR045174">
    <property type="entry name" value="Dof"/>
</dbReference>
<keyword evidence="5 8" id="KW-0238">DNA-binding</keyword>
<evidence type="ECO:0000256" key="5">
    <source>
        <dbReference type="ARBA" id="ARBA00023125"/>
    </source>
</evidence>
<feature type="compositionally biased region" description="Low complexity" evidence="10">
    <location>
        <begin position="319"/>
        <end position="329"/>
    </location>
</feature>
<dbReference type="PROSITE" id="PS01361">
    <property type="entry name" value="ZF_DOF_1"/>
    <property type="match status" value="1"/>
</dbReference>
<keyword evidence="6 9" id="KW-0804">Transcription</keyword>
<protein>
    <recommendedName>
        <fullName evidence="9">Dof zinc finger protein</fullName>
    </recommendedName>
</protein>
<keyword evidence="3 9" id="KW-0862">Zinc</keyword>
<accession>A0A6J1CWN0</accession>
<dbReference type="PANTHER" id="PTHR31992:SF191">
    <property type="entry name" value="DOF ZINC FINGER PROTEIN"/>
    <property type="match status" value="1"/>
</dbReference>
<keyword evidence="1 9" id="KW-0479">Metal-binding</keyword>
<dbReference type="InterPro" id="IPR003851">
    <property type="entry name" value="Znf_Dof"/>
</dbReference>
<comment type="function">
    <text evidence="9">Transcription factor that binds specifically to a 5'-AA[AG]G-3' consensus core sequence.</text>
</comment>
<evidence type="ECO:0000313" key="13">
    <source>
        <dbReference type="RefSeq" id="XP_022145556.1"/>
    </source>
</evidence>
<dbReference type="Pfam" id="PF02701">
    <property type="entry name" value="Zn_ribbon_Dof"/>
    <property type="match status" value="1"/>
</dbReference>
<evidence type="ECO:0000256" key="8">
    <source>
        <dbReference type="PROSITE-ProRule" id="PRU00071"/>
    </source>
</evidence>
<feature type="compositionally biased region" description="Polar residues" evidence="10">
    <location>
        <begin position="13"/>
        <end position="23"/>
    </location>
</feature>
<evidence type="ECO:0000256" key="10">
    <source>
        <dbReference type="SAM" id="MobiDB-lite"/>
    </source>
</evidence>
<dbReference type="PROSITE" id="PS50884">
    <property type="entry name" value="ZF_DOF_2"/>
    <property type="match status" value="1"/>
</dbReference>
<comment type="subcellular location">
    <subcellularLocation>
        <location evidence="8 9">Nucleus</location>
    </subcellularLocation>
</comment>
<reference evidence="13" key="1">
    <citation type="submission" date="2025-08" db="UniProtKB">
        <authorList>
            <consortium name="RefSeq"/>
        </authorList>
    </citation>
    <scope>IDENTIFICATION</scope>
    <source>
        <strain evidence="13">OHB3-1</strain>
    </source>
</reference>
<evidence type="ECO:0000259" key="11">
    <source>
        <dbReference type="PROSITE" id="PS50884"/>
    </source>
</evidence>
<gene>
    <name evidence="13" type="primary">LOC111014980</name>
</gene>
<evidence type="ECO:0000256" key="1">
    <source>
        <dbReference type="ARBA" id="ARBA00022723"/>
    </source>
</evidence>
<feature type="region of interest" description="Disordered" evidence="10">
    <location>
        <begin position="316"/>
        <end position="336"/>
    </location>
</feature>
<feature type="compositionally biased region" description="Pro residues" evidence="10">
    <location>
        <begin position="36"/>
        <end position="52"/>
    </location>
</feature>
<dbReference type="Proteomes" id="UP000504603">
    <property type="component" value="Unplaced"/>
</dbReference>
<evidence type="ECO:0000256" key="2">
    <source>
        <dbReference type="ARBA" id="ARBA00022771"/>
    </source>
</evidence>
<keyword evidence="2 8" id="KW-0863">Zinc-finger</keyword>
<evidence type="ECO:0000313" key="12">
    <source>
        <dbReference type="Proteomes" id="UP000504603"/>
    </source>
</evidence>
<keyword evidence="12" id="KW-1185">Reference proteome</keyword>
<dbReference type="KEGG" id="mcha:111014980"/>
<dbReference type="RefSeq" id="XP_022145556.1">
    <property type="nucleotide sequence ID" value="XM_022289864.1"/>
</dbReference>
<feature type="region of interest" description="Disordered" evidence="10">
    <location>
        <begin position="122"/>
        <end position="178"/>
    </location>
</feature>
<name>A0A6J1CWN0_MOMCH</name>
<proteinExistence type="predicted"/>
<feature type="region of interest" description="Disordered" evidence="10">
    <location>
        <begin position="1"/>
        <end position="62"/>
    </location>
</feature>